<gene>
    <name evidence="2" type="ORF">E8E12_008059</name>
</gene>
<dbReference type="OrthoDB" id="2506647at2759"/>
<dbReference type="Proteomes" id="UP000758155">
    <property type="component" value="Unassembled WGS sequence"/>
</dbReference>
<organism evidence="2 3">
    <name type="scientific">Didymella heteroderae</name>
    <dbReference type="NCBI Taxonomy" id="1769908"/>
    <lineage>
        <taxon>Eukaryota</taxon>
        <taxon>Fungi</taxon>
        <taxon>Dikarya</taxon>
        <taxon>Ascomycota</taxon>
        <taxon>Pezizomycotina</taxon>
        <taxon>Dothideomycetes</taxon>
        <taxon>Pleosporomycetidae</taxon>
        <taxon>Pleosporales</taxon>
        <taxon>Pleosporineae</taxon>
        <taxon>Didymellaceae</taxon>
        <taxon>Didymella</taxon>
    </lineage>
</organism>
<keyword evidence="1" id="KW-0732">Signal</keyword>
<feature type="chain" id="PRO_5040383841" description="PEBP-like protein" evidence="1">
    <location>
        <begin position="22"/>
        <end position="277"/>
    </location>
</feature>
<dbReference type="EMBL" id="SWKV01000039">
    <property type="protein sequence ID" value="KAF3037988.1"/>
    <property type="molecule type" value="Genomic_DNA"/>
</dbReference>
<comment type="caution">
    <text evidence="2">The sequence shown here is derived from an EMBL/GenBank/DDBJ whole genome shotgun (WGS) entry which is preliminary data.</text>
</comment>
<evidence type="ECO:0000256" key="1">
    <source>
        <dbReference type="SAM" id="SignalP"/>
    </source>
</evidence>
<dbReference type="AlphaFoldDB" id="A0A9P5BZU3"/>
<dbReference type="Gene3D" id="3.90.280.10">
    <property type="entry name" value="PEBP-like"/>
    <property type="match status" value="1"/>
</dbReference>
<dbReference type="InterPro" id="IPR008914">
    <property type="entry name" value="PEBP"/>
</dbReference>
<name>A0A9P5BZU3_9PLEO</name>
<proteinExistence type="predicted"/>
<sequence>MLLGTVLAATTLAASAGFVHALPEDIPDDERLVVVFGPRPIHAPGALMHPGHMSNIPSISTPTWNQADPSALLFMVDLDWPLDNTRVSRLHWLATGLTLSGAAPPPDGSNTTAVAVNIPDPPVVQYMPPAPPVGDMAHSYAFYLFATPRSFVLPSVYTRLGDSDAFDENGTLIAAESRAPFDVGTFLADCGLDDADLLARNHVRVRNLAGTDPSKTFPPARQATGALEGGVLEPGVEETRRVASSSSGGSSTLRESEIGAWRWAALFVLDGLLFVLV</sequence>
<evidence type="ECO:0008006" key="4">
    <source>
        <dbReference type="Google" id="ProtNLM"/>
    </source>
</evidence>
<reference evidence="2" key="1">
    <citation type="submission" date="2019-04" db="EMBL/GenBank/DDBJ databases">
        <title>Sequencing of skin fungus with MAO and IRED activity.</title>
        <authorList>
            <person name="Marsaioli A.J."/>
            <person name="Bonatto J.M.C."/>
            <person name="Reis Junior O."/>
        </authorList>
    </citation>
    <scope>NUCLEOTIDE SEQUENCE</scope>
    <source>
        <strain evidence="2">28M1</strain>
    </source>
</reference>
<protein>
    <recommendedName>
        <fullName evidence="4">PEBP-like protein</fullName>
    </recommendedName>
</protein>
<evidence type="ECO:0000313" key="3">
    <source>
        <dbReference type="Proteomes" id="UP000758155"/>
    </source>
</evidence>
<evidence type="ECO:0000313" key="2">
    <source>
        <dbReference type="EMBL" id="KAF3037988.1"/>
    </source>
</evidence>
<dbReference type="Pfam" id="PF01161">
    <property type="entry name" value="PBP"/>
    <property type="match status" value="1"/>
</dbReference>
<accession>A0A9P5BZU3</accession>
<feature type="signal peptide" evidence="1">
    <location>
        <begin position="1"/>
        <end position="21"/>
    </location>
</feature>
<keyword evidence="3" id="KW-1185">Reference proteome</keyword>
<dbReference type="SUPFAM" id="SSF49777">
    <property type="entry name" value="PEBP-like"/>
    <property type="match status" value="1"/>
</dbReference>
<dbReference type="InterPro" id="IPR036610">
    <property type="entry name" value="PEBP-like_sf"/>
</dbReference>